<gene>
    <name evidence="2" type="ORF">E2636_14410</name>
</gene>
<evidence type="ECO:0000256" key="1">
    <source>
        <dbReference type="SAM" id="SignalP"/>
    </source>
</evidence>
<sequence length="166" mass="19364">MKKLLTIFFLALLIVGCSNEVNSKETTKIFSELEQSIVHSVMENFGYRQEFTEDAVKLVEFDEKTEKLKIIAYIYSFDDETYDEFKADILDSCATILQDVKRQHEVQEVVLIVETTLEDREGQPIDMAIFNMVFERKNLQKINFHELDPLHLSKKANFYIAPPVTM</sequence>
<dbReference type="Proteomes" id="UP000294292">
    <property type="component" value="Chromosome"/>
</dbReference>
<feature type="chain" id="PRO_5020928996" description="Lipoprotein" evidence="1">
    <location>
        <begin position="24"/>
        <end position="166"/>
    </location>
</feature>
<protein>
    <recommendedName>
        <fullName evidence="4">Lipoprotein</fullName>
    </recommendedName>
</protein>
<dbReference type="RefSeq" id="WP_134210823.1">
    <property type="nucleotide sequence ID" value="NZ_CP038015.1"/>
</dbReference>
<name>A0A4P6ZZV1_9BACL</name>
<dbReference type="KEGG" id="panc:E2636_14410"/>
<dbReference type="AlphaFoldDB" id="A0A4P6ZZV1"/>
<evidence type="ECO:0008006" key="4">
    <source>
        <dbReference type="Google" id="ProtNLM"/>
    </source>
</evidence>
<dbReference type="PROSITE" id="PS51257">
    <property type="entry name" value="PROKAR_LIPOPROTEIN"/>
    <property type="match status" value="1"/>
</dbReference>
<evidence type="ECO:0000313" key="2">
    <source>
        <dbReference type="EMBL" id="QBP42270.1"/>
    </source>
</evidence>
<proteinExistence type="predicted"/>
<feature type="signal peptide" evidence="1">
    <location>
        <begin position="1"/>
        <end position="23"/>
    </location>
</feature>
<dbReference type="EMBL" id="CP038015">
    <property type="protein sequence ID" value="QBP42270.1"/>
    <property type="molecule type" value="Genomic_DNA"/>
</dbReference>
<organism evidence="2 3">
    <name type="scientific">Paenisporosarcina antarctica</name>
    <dbReference type="NCBI Taxonomy" id="417367"/>
    <lineage>
        <taxon>Bacteria</taxon>
        <taxon>Bacillati</taxon>
        <taxon>Bacillota</taxon>
        <taxon>Bacilli</taxon>
        <taxon>Bacillales</taxon>
        <taxon>Caryophanaceae</taxon>
        <taxon>Paenisporosarcina</taxon>
    </lineage>
</organism>
<keyword evidence="3" id="KW-1185">Reference proteome</keyword>
<accession>A0A4P6ZZV1</accession>
<dbReference type="OrthoDB" id="2456380at2"/>
<evidence type="ECO:0000313" key="3">
    <source>
        <dbReference type="Proteomes" id="UP000294292"/>
    </source>
</evidence>
<keyword evidence="1" id="KW-0732">Signal</keyword>
<reference evidence="2 3" key="1">
    <citation type="submission" date="2019-03" db="EMBL/GenBank/DDBJ databases">
        <title>Complete genome sequence of Paenisporosarcina antarctica CGMCC 1.6503T.</title>
        <authorList>
            <person name="Rong J.-C."/>
            <person name="Chi N.-Y."/>
            <person name="Zhang Q.-F."/>
        </authorList>
    </citation>
    <scope>NUCLEOTIDE SEQUENCE [LARGE SCALE GENOMIC DNA]</scope>
    <source>
        <strain evidence="2 3">CGMCC 1.6503</strain>
    </source>
</reference>